<dbReference type="GO" id="GO:0012505">
    <property type="term" value="C:endomembrane system"/>
    <property type="evidence" value="ECO:0007669"/>
    <property type="project" value="UniProtKB-SubCell"/>
</dbReference>
<accession>A0A0F8WZC2</accession>
<evidence type="ECO:0000256" key="1">
    <source>
        <dbReference type="ARBA" id="ARBA00004127"/>
    </source>
</evidence>
<evidence type="ECO:0000256" key="5">
    <source>
        <dbReference type="SAM" id="Phobius"/>
    </source>
</evidence>
<feature type="transmembrane region" description="Helical" evidence="5">
    <location>
        <begin position="53"/>
        <end position="78"/>
    </location>
</feature>
<dbReference type="InterPro" id="IPR007318">
    <property type="entry name" value="Phopholipid_MeTrfase"/>
</dbReference>
<comment type="subcellular location">
    <subcellularLocation>
        <location evidence="1">Endomembrane system</location>
        <topology evidence="1">Multi-pass membrane protein</topology>
    </subcellularLocation>
</comment>
<evidence type="ECO:0000256" key="4">
    <source>
        <dbReference type="ARBA" id="ARBA00023136"/>
    </source>
</evidence>
<evidence type="ECO:0000256" key="3">
    <source>
        <dbReference type="ARBA" id="ARBA00022989"/>
    </source>
</evidence>
<organism evidence="6">
    <name type="scientific">marine sediment metagenome</name>
    <dbReference type="NCBI Taxonomy" id="412755"/>
    <lineage>
        <taxon>unclassified sequences</taxon>
        <taxon>metagenomes</taxon>
        <taxon>ecological metagenomes</taxon>
    </lineage>
</organism>
<keyword evidence="2 5" id="KW-0812">Transmembrane</keyword>
<feature type="non-terminal residue" evidence="6">
    <location>
        <position position="1"/>
    </location>
</feature>
<evidence type="ECO:0000313" key="6">
    <source>
        <dbReference type="EMBL" id="KKK53835.1"/>
    </source>
</evidence>
<sequence length="184" mass="21368">VNNLLDQRYRVLYNIISILTLVLVEITIAVFFIPNGLHILPFLDKSIFLTQIFYYILYFSGLAFAIGSFIQINPLKFLGILQINPSDLKTGGFYRFSRHPMYAGFTLVLLTIFLTSTNSVNSIKVLGYITYLIVGARCEENRLKKSFEGYELIYTRGFFFPYRIRHFKIIFGGLIHKLKIKKKN</sequence>
<name>A0A0F8WZC2_9ZZZZ</name>
<feature type="transmembrane region" description="Helical" evidence="5">
    <location>
        <begin position="12"/>
        <end position="33"/>
    </location>
</feature>
<keyword evidence="4 5" id="KW-0472">Membrane</keyword>
<comment type="caution">
    <text evidence="6">The sequence shown here is derived from an EMBL/GenBank/DDBJ whole genome shotgun (WGS) entry which is preliminary data.</text>
</comment>
<evidence type="ECO:0008006" key="7">
    <source>
        <dbReference type="Google" id="ProtNLM"/>
    </source>
</evidence>
<dbReference type="AlphaFoldDB" id="A0A0F8WZC2"/>
<protein>
    <recommendedName>
        <fullName evidence="7">NnrU domain-containing protein</fullName>
    </recommendedName>
</protein>
<dbReference type="Gene3D" id="1.20.120.1630">
    <property type="match status" value="1"/>
</dbReference>
<proteinExistence type="predicted"/>
<dbReference type="Pfam" id="PF04191">
    <property type="entry name" value="PEMT"/>
    <property type="match status" value="1"/>
</dbReference>
<dbReference type="EMBL" id="LAZR01066307">
    <property type="protein sequence ID" value="KKK53835.1"/>
    <property type="molecule type" value="Genomic_DNA"/>
</dbReference>
<gene>
    <name evidence="6" type="ORF">LCGC14_3090800</name>
</gene>
<evidence type="ECO:0000256" key="2">
    <source>
        <dbReference type="ARBA" id="ARBA00022692"/>
    </source>
</evidence>
<reference evidence="6" key="1">
    <citation type="journal article" date="2015" name="Nature">
        <title>Complex archaea that bridge the gap between prokaryotes and eukaryotes.</title>
        <authorList>
            <person name="Spang A."/>
            <person name="Saw J.H."/>
            <person name="Jorgensen S.L."/>
            <person name="Zaremba-Niedzwiedzka K."/>
            <person name="Martijn J."/>
            <person name="Lind A.E."/>
            <person name="van Eijk R."/>
            <person name="Schleper C."/>
            <person name="Guy L."/>
            <person name="Ettema T.J."/>
        </authorList>
    </citation>
    <scope>NUCLEOTIDE SEQUENCE</scope>
</reference>
<keyword evidence="3 5" id="KW-1133">Transmembrane helix</keyword>